<keyword evidence="1" id="KW-0378">Hydrolase</keyword>
<dbReference type="OrthoDB" id="354304at2759"/>
<feature type="region of interest" description="Disordered" evidence="4">
    <location>
        <begin position="771"/>
        <end position="802"/>
    </location>
</feature>
<dbReference type="GO" id="GO:0005829">
    <property type="term" value="C:cytosol"/>
    <property type="evidence" value="ECO:0007669"/>
    <property type="project" value="TreeGrafter"/>
</dbReference>
<accession>A0A316UBB6</accession>
<evidence type="ECO:0000256" key="4">
    <source>
        <dbReference type="SAM" id="MobiDB-lite"/>
    </source>
</evidence>
<dbReference type="GO" id="GO:0004331">
    <property type="term" value="F:fructose-2,6-bisphosphate 2-phosphatase activity"/>
    <property type="evidence" value="ECO:0007669"/>
    <property type="project" value="TreeGrafter"/>
</dbReference>
<feature type="compositionally biased region" description="Low complexity" evidence="4">
    <location>
        <begin position="419"/>
        <end position="450"/>
    </location>
</feature>
<feature type="compositionally biased region" description="Polar residues" evidence="4">
    <location>
        <begin position="616"/>
        <end position="631"/>
    </location>
</feature>
<dbReference type="GO" id="GO:0043456">
    <property type="term" value="P:regulation of pentose-phosphate shunt"/>
    <property type="evidence" value="ECO:0007669"/>
    <property type="project" value="TreeGrafter"/>
</dbReference>
<feature type="region of interest" description="Disordered" evidence="4">
    <location>
        <begin position="349"/>
        <end position="473"/>
    </location>
</feature>
<dbReference type="PANTHER" id="PTHR46517:SF1">
    <property type="entry name" value="FRUCTOSE-2,6-BISPHOSPHATASE TIGAR"/>
    <property type="match status" value="1"/>
</dbReference>
<dbReference type="InterPro" id="IPR051695">
    <property type="entry name" value="Phosphoglycerate_Mutase"/>
</dbReference>
<keyword evidence="6" id="KW-1185">Reference proteome</keyword>
<dbReference type="CDD" id="cd07067">
    <property type="entry name" value="HP_PGM_like"/>
    <property type="match status" value="1"/>
</dbReference>
<dbReference type="Proteomes" id="UP000245942">
    <property type="component" value="Unassembled WGS sequence"/>
</dbReference>
<evidence type="ECO:0000313" key="6">
    <source>
        <dbReference type="Proteomes" id="UP000245942"/>
    </source>
</evidence>
<dbReference type="SMART" id="SM00855">
    <property type="entry name" value="PGAM"/>
    <property type="match status" value="1"/>
</dbReference>
<dbReference type="RefSeq" id="XP_025348901.1">
    <property type="nucleotide sequence ID" value="XM_025491113.1"/>
</dbReference>
<feature type="region of interest" description="Disordered" evidence="4">
    <location>
        <begin position="598"/>
        <end position="631"/>
    </location>
</feature>
<dbReference type="SUPFAM" id="SSF53254">
    <property type="entry name" value="Phosphoglycerate mutase-like"/>
    <property type="match status" value="1"/>
</dbReference>
<dbReference type="Pfam" id="PF08539">
    <property type="entry name" value="HbrB"/>
    <property type="match status" value="1"/>
</dbReference>
<feature type="compositionally biased region" description="Low complexity" evidence="4">
    <location>
        <begin position="391"/>
        <end position="402"/>
    </location>
</feature>
<dbReference type="InterPro" id="IPR029033">
    <property type="entry name" value="His_PPase_superfam"/>
</dbReference>
<protein>
    <recommendedName>
        <fullName evidence="7">Phosphoglycerate mutase-like protein</fullName>
    </recommendedName>
</protein>
<proteinExistence type="predicted"/>
<feature type="binding site" evidence="3">
    <location>
        <begin position="20"/>
        <end position="27"/>
    </location>
    <ligand>
        <name>substrate</name>
    </ligand>
</feature>
<feature type="binding site" evidence="3">
    <location>
        <position position="70"/>
    </location>
    <ligand>
        <name>substrate</name>
    </ligand>
</feature>
<dbReference type="AlphaFoldDB" id="A0A316UBB6"/>
<organism evidence="5 6">
    <name type="scientific">Pseudomicrostroma glucosiphilum</name>
    <dbReference type="NCBI Taxonomy" id="1684307"/>
    <lineage>
        <taxon>Eukaryota</taxon>
        <taxon>Fungi</taxon>
        <taxon>Dikarya</taxon>
        <taxon>Basidiomycota</taxon>
        <taxon>Ustilaginomycotina</taxon>
        <taxon>Exobasidiomycetes</taxon>
        <taxon>Microstromatales</taxon>
        <taxon>Microstromatales incertae sedis</taxon>
        <taxon>Pseudomicrostroma</taxon>
    </lineage>
</organism>
<dbReference type="Gene3D" id="3.40.50.1240">
    <property type="entry name" value="Phosphoglycerate mutase-like"/>
    <property type="match status" value="1"/>
</dbReference>
<feature type="compositionally biased region" description="Polar residues" evidence="4">
    <location>
        <begin position="866"/>
        <end position="875"/>
    </location>
</feature>
<gene>
    <name evidence="5" type="ORF">BCV69DRAFT_276538</name>
</gene>
<dbReference type="PANTHER" id="PTHR46517">
    <property type="entry name" value="FRUCTOSE-2,6-BISPHOSPHATASE TIGAR"/>
    <property type="match status" value="1"/>
</dbReference>
<evidence type="ECO:0000256" key="2">
    <source>
        <dbReference type="PIRSR" id="PIRSR613078-1"/>
    </source>
</evidence>
<dbReference type="InterPro" id="IPR013078">
    <property type="entry name" value="His_Pase_superF_clade-1"/>
</dbReference>
<dbReference type="STRING" id="1684307.A0A316UBB6"/>
<feature type="compositionally biased region" description="Basic and acidic residues" evidence="4">
    <location>
        <begin position="351"/>
        <end position="363"/>
    </location>
</feature>
<dbReference type="GeneID" id="37012847"/>
<evidence type="ECO:0000313" key="5">
    <source>
        <dbReference type="EMBL" id="PWN21741.1"/>
    </source>
</evidence>
<feature type="compositionally biased region" description="Low complexity" evidence="4">
    <location>
        <begin position="820"/>
        <end position="836"/>
    </location>
</feature>
<feature type="active site" description="Tele-phosphohistidine intermediate" evidence="2">
    <location>
        <position position="21"/>
    </location>
</feature>
<dbReference type="EMBL" id="KZ819324">
    <property type="protein sequence ID" value="PWN21741.1"/>
    <property type="molecule type" value="Genomic_DNA"/>
</dbReference>
<dbReference type="PROSITE" id="PS00175">
    <property type="entry name" value="PG_MUTASE"/>
    <property type="match status" value="1"/>
</dbReference>
<feature type="compositionally biased region" description="Polar residues" evidence="4">
    <location>
        <begin position="598"/>
        <end position="608"/>
    </location>
</feature>
<dbReference type="InterPro" id="IPR013745">
    <property type="entry name" value="Bit61/PRR5"/>
</dbReference>
<feature type="compositionally biased region" description="Polar residues" evidence="4">
    <location>
        <begin position="380"/>
        <end position="390"/>
    </location>
</feature>
<evidence type="ECO:0000256" key="1">
    <source>
        <dbReference type="ARBA" id="ARBA00022801"/>
    </source>
</evidence>
<name>A0A316UBB6_9BASI</name>
<evidence type="ECO:0000256" key="3">
    <source>
        <dbReference type="PIRSR" id="PIRSR613078-2"/>
    </source>
</evidence>
<feature type="compositionally biased region" description="Gly residues" evidence="4">
    <location>
        <begin position="364"/>
        <end position="373"/>
    </location>
</feature>
<feature type="region of interest" description="Disordered" evidence="4">
    <location>
        <begin position="229"/>
        <end position="305"/>
    </location>
</feature>
<feature type="active site" description="Proton donor/acceptor" evidence="2">
    <location>
        <position position="98"/>
    </location>
</feature>
<dbReference type="GO" id="GO:0045820">
    <property type="term" value="P:negative regulation of glycolytic process"/>
    <property type="evidence" value="ECO:0007669"/>
    <property type="project" value="TreeGrafter"/>
</dbReference>
<sequence length="882" mass="92074">MVGEPAHARRLQSLHVTLIRHGQSLDNLTNVWAGHKDSPLTSTGLAQARALAESFAQIHIDAIYASDLKRASQTAHEVLNANRTIPPPLMVQTQSLREQHFGLAEGRDWTEAEWTNPNKSKGADARKLAFPEGESLEAVNARLTTAIRRFIVPRLEALRGPDLWSGPPPHVVIVAHGISIAEILRVLMSYHDVESSYPAPWPHPALAYKRVRLDNTGWTRLQLSVPFGHTSSTEKTVPPAEAPQLLGPAGNGGKADSGSTSPTPAARIPAQLSTADGGKAMQSAVEGETSAVPIDPPSLISQLPKPPRRDIFVKFVGHQNNIDHLAGFAMSGGIGSAANILGGGVATDNGGSRDVERHKETKGAGRGAVGGGLTRPDSGHGNTVRSRLNQSTATSTSSGLATPEGSIGDRRPSPTNNASFGGSPSGKSGSYSDKSIPSSSSDPLGHSGLSKATGKQLSFPSPAHTLQAPGASSDTWKGICSKILPLFGTEGLKTPVEEISESVSIHIRRTLDRGPARAWSSLTLDLRQLIGTGLLALENRLGGASSLSAGEDRQLLMKLADCWTAFGQILPWIEAAFLPLATDPVLLSLATGGSANGRSLPAQSLSPSDSHHILSSPGSSNTSHQQQSLLRSQPVDVKKLGLSVFRDSLVLPHFDRLVQLFAKMGEFGGAMAQEGHYTGSAPAASSGGRPSATATHSNPLLEEDATSSSPGPLVTKLTQMIHIVRSVQSGDDAQQGIDGLLRALRVGTSREGRASVAYGGGGIPASCSMGSTSGSYDRANRRGWVPPPSGRRKSSFAAAQERGEEEVAAAAAATSGEAVGVAGNVKRQGSSGSTNGHGRRGGRRKHYRRSIQHAGSGTPPAGKPLGNSTSSATNSPQPPHPR</sequence>
<feature type="compositionally biased region" description="Basic residues" evidence="4">
    <location>
        <begin position="837"/>
        <end position="851"/>
    </location>
</feature>
<dbReference type="Pfam" id="PF00300">
    <property type="entry name" value="His_Phos_1"/>
    <property type="match status" value="1"/>
</dbReference>
<dbReference type="InterPro" id="IPR001345">
    <property type="entry name" value="PG/BPGM_mutase_AS"/>
</dbReference>
<reference evidence="5 6" key="1">
    <citation type="journal article" date="2018" name="Mol. Biol. Evol.">
        <title>Broad Genomic Sampling Reveals a Smut Pathogenic Ancestry of the Fungal Clade Ustilaginomycotina.</title>
        <authorList>
            <person name="Kijpornyongpan T."/>
            <person name="Mondo S.J."/>
            <person name="Barry K."/>
            <person name="Sandor L."/>
            <person name="Lee J."/>
            <person name="Lipzen A."/>
            <person name="Pangilinan J."/>
            <person name="LaButti K."/>
            <person name="Hainaut M."/>
            <person name="Henrissat B."/>
            <person name="Grigoriev I.V."/>
            <person name="Spatafora J.W."/>
            <person name="Aime M.C."/>
        </authorList>
    </citation>
    <scope>NUCLEOTIDE SEQUENCE [LARGE SCALE GENOMIC DNA]</scope>
    <source>
        <strain evidence="5 6">MCA 4718</strain>
    </source>
</reference>
<evidence type="ECO:0008006" key="7">
    <source>
        <dbReference type="Google" id="ProtNLM"/>
    </source>
</evidence>
<feature type="region of interest" description="Disordered" evidence="4">
    <location>
        <begin position="820"/>
        <end position="882"/>
    </location>
</feature>